<dbReference type="Proteomes" id="UP000533724">
    <property type="component" value="Unassembled WGS sequence"/>
</dbReference>
<organism evidence="1 2">
    <name type="scientific">Rhizobium esperanzae</name>
    <dbReference type="NCBI Taxonomy" id="1967781"/>
    <lineage>
        <taxon>Bacteria</taxon>
        <taxon>Pseudomonadati</taxon>
        <taxon>Pseudomonadota</taxon>
        <taxon>Alphaproteobacteria</taxon>
        <taxon>Hyphomicrobiales</taxon>
        <taxon>Rhizobiaceae</taxon>
        <taxon>Rhizobium/Agrobacterium group</taxon>
        <taxon>Rhizobium</taxon>
    </lineage>
</organism>
<dbReference type="AlphaFoldDB" id="A0A7W6UQ19"/>
<accession>A0A7W6UQ19</accession>
<dbReference type="EMBL" id="JACIHI010000016">
    <property type="protein sequence ID" value="MBB4442272.1"/>
    <property type="molecule type" value="Genomic_DNA"/>
</dbReference>
<protein>
    <submittedName>
        <fullName evidence="1">IS5 family transposase</fullName>
    </submittedName>
</protein>
<evidence type="ECO:0000313" key="1">
    <source>
        <dbReference type="EMBL" id="MBB4442272.1"/>
    </source>
</evidence>
<dbReference type="RefSeq" id="WP_184501240.1">
    <property type="nucleotide sequence ID" value="NZ_JACIHI010000016.1"/>
</dbReference>
<evidence type="ECO:0000313" key="2">
    <source>
        <dbReference type="Proteomes" id="UP000533724"/>
    </source>
</evidence>
<comment type="caution">
    <text evidence="1">The sequence shown here is derived from an EMBL/GenBank/DDBJ whole genome shotgun (WGS) entry which is preliminary data.</text>
</comment>
<name>A0A7W6UQ19_9HYPH</name>
<reference evidence="1 2" key="1">
    <citation type="submission" date="2020-08" db="EMBL/GenBank/DDBJ databases">
        <title>Genomic Encyclopedia of Type Strains, Phase IV (KMG-V): Genome sequencing to study the core and pangenomes of soil and plant-associated prokaryotes.</title>
        <authorList>
            <person name="Whitman W."/>
        </authorList>
    </citation>
    <scope>NUCLEOTIDE SEQUENCE [LARGE SCALE GENOMIC DNA]</scope>
    <source>
        <strain evidence="1 2">SEMIA 414</strain>
    </source>
</reference>
<proteinExistence type="predicted"/>
<sequence>MFGYKNHAGIDRAHGFIRGWTVTSASAHDGAQLRNVVAKDNTASTVWAHSAYRSKTNIAPPQAKSVKIKRISIY</sequence>
<gene>
    <name evidence="1" type="ORF">GGE15_005566</name>
</gene>